<dbReference type="AlphaFoldDB" id="A0A9W9JL52"/>
<feature type="compositionally biased region" description="Basic and acidic residues" evidence="1">
    <location>
        <begin position="630"/>
        <end position="644"/>
    </location>
</feature>
<feature type="region of interest" description="Disordered" evidence="1">
    <location>
        <begin position="630"/>
        <end position="665"/>
    </location>
</feature>
<proteinExistence type="predicted"/>
<keyword evidence="4" id="KW-1185">Reference proteome</keyword>
<dbReference type="GO" id="GO:0003723">
    <property type="term" value="F:RNA binding"/>
    <property type="evidence" value="ECO:0007669"/>
    <property type="project" value="InterPro"/>
</dbReference>
<feature type="compositionally biased region" description="Basic and acidic residues" evidence="1">
    <location>
        <begin position="10"/>
        <end position="22"/>
    </location>
</feature>
<feature type="compositionally biased region" description="Basic and acidic residues" evidence="1">
    <location>
        <begin position="501"/>
        <end position="515"/>
    </location>
</feature>
<dbReference type="RefSeq" id="XP_058306747.1">
    <property type="nucleotide sequence ID" value="XM_058454498.1"/>
</dbReference>
<organism evidence="3 4">
    <name type="scientific">Penicillium cinerascens</name>
    <dbReference type="NCBI Taxonomy" id="70096"/>
    <lineage>
        <taxon>Eukaryota</taxon>
        <taxon>Fungi</taxon>
        <taxon>Dikarya</taxon>
        <taxon>Ascomycota</taxon>
        <taxon>Pezizomycotina</taxon>
        <taxon>Eurotiomycetes</taxon>
        <taxon>Eurotiomycetidae</taxon>
        <taxon>Eurotiales</taxon>
        <taxon>Aspergillaceae</taxon>
        <taxon>Penicillium</taxon>
    </lineage>
</organism>
<feature type="compositionally biased region" description="Acidic residues" evidence="1">
    <location>
        <begin position="488"/>
        <end position="500"/>
    </location>
</feature>
<feature type="compositionally biased region" description="Polar residues" evidence="1">
    <location>
        <begin position="258"/>
        <end position="268"/>
    </location>
</feature>
<protein>
    <recommendedName>
        <fullName evidence="2">RRM domain-containing protein</fullName>
    </recommendedName>
</protein>
<dbReference type="InterPro" id="IPR000504">
    <property type="entry name" value="RRM_dom"/>
</dbReference>
<reference evidence="3" key="1">
    <citation type="submission" date="2022-12" db="EMBL/GenBank/DDBJ databases">
        <authorList>
            <person name="Petersen C."/>
        </authorList>
    </citation>
    <scope>NUCLEOTIDE SEQUENCE</scope>
    <source>
        <strain evidence="3">IBT 15544</strain>
    </source>
</reference>
<evidence type="ECO:0000259" key="2">
    <source>
        <dbReference type="Pfam" id="PF00076"/>
    </source>
</evidence>
<dbReference type="Pfam" id="PF00076">
    <property type="entry name" value="RRM_1"/>
    <property type="match status" value="1"/>
</dbReference>
<dbReference type="InterPro" id="IPR035979">
    <property type="entry name" value="RBD_domain_sf"/>
</dbReference>
<reference evidence="3" key="2">
    <citation type="journal article" date="2023" name="IMA Fungus">
        <title>Comparative genomic study of the Penicillium genus elucidates a diverse pangenome and 15 lateral gene transfer events.</title>
        <authorList>
            <person name="Petersen C."/>
            <person name="Sorensen T."/>
            <person name="Nielsen M.R."/>
            <person name="Sondergaard T.E."/>
            <person name="Sorensen J.L."/>
            <person name="Fitzpatrick D.A."/>
            <person name="Frisvad J.C."/>
            <person name="Nielsen K.L."/>
        </authorList>
    </citation>
    <scope>NUCLEOTIDE SEQUENCE</scope>
    <source>
        <strain evidence="3">IBT 15544</strain>
    </source>
</reference>
<dbReference type="SUPFAM" id="SSF54928">
    <property type="entry name" value="RNA-binding domain, RBD"/>
    <property type="match status" value="1"/>
</dbReference>
<feature type="region of interest" description="Disordered" evidence="1">
    <location>
        <begin position="1"/>
        <end position="32"/>
    </location>
</feature>
<feature type="domain" description="RRM" evidence="2">
    <location>
        <begin position="39"/>
        <end position="89"/>
    </location>
</feature>
<evidence type="ECO:0000313" key="3">
    <source>
        <dbReference type="EMBL" id="KAJ5198319.1"/>
    </source>
</evidence>
<comment type="caution">
    <text evidence="3">The sequence shown here is derived from an EMBL/GenBank/DDBJ whole genome shotgun (WGS) entry which is preliminary data.</text>
</comment>
<dbReference type="EMBL" id="JAPQKR010000014">
    <property type="protein sequence ID" value="KAJ5198319.1"/>
    <property type="molecule type" value="Genomic_DNA"/>
</dbReference>
<evidence type="ECO:0000256" key="1">
    <source>
        <dbReference type="SAM" id="MobiDB-lite"/>
    </source>
</evidence>
<evidence type="ECO:0000313" key="4">
    <source>
        <dbReference type="Proteomes" id="UP001150904"/>
    </source>
</evidence>
<dbReference type="OrthoDB" id="410044at2759"/>
<accession>A0A9W9JL52</accession>
<feature type="region of interest" description="Disordered" evidence="1">
    <location>
        <begin position="206"/>
        <end position="294"/>
    </location>
</feature>
<feature type="region of interest" description="Disordered" evidence="1">
    <location>
        <begin position="429"/>
        <end position="594"/>
    </location>
</feature>
<dbReference type="InterPro" id="IPR012677">
    <property type="entry name" value="Nucleotide-bd_a/b_plait_sf"/>
</dbReference>
<feature type="compositionally biased region" description="Polar residues" evidence="1">
    <location>
        <begin position="647"/>
        <end position="665"/>
    </location>
</feature>
<feature type="compositionally biased region" description="Basic and acidic residues" evidence="1">
    <location>
        <begin position="440"/>
        <end position="453"/>
    </location>
</feature>
<dbReference type="GeneID" id="83181799"/>
<dbReference type="Proteomes" id="UP001150904">
    <property type="component" value="Unassembled WGS sequence"/>
</dbReference>
<feature type="compositionally biased region" description="Basic and acidic residues" evidence="1">
    <location>
        <begin position="473"/>
        <end position="487"/>
    </location>
</feature>
<dbReference type="Gene3D" id="3.30.70.330">
    <property type="match status" value="1"/>
</dbReference>
<gene>
    <name evidence="3" type="ORF">N7498_007436</name>
</gene>
<sequence>MTIQVVENSYPRRGDRMQEEPSAKNAQGLFSPDALSTKIPTEQLAEDLKEVFARFGPCHVKIKQDKKKNLPGAFVQFERVADANAALGCDQCTQLHERWLRIERAKGRRTALLGLRSGAAITQHDITSALGGRGPLEAWCIESHQSGFNCWTNVGKVTFAYVDDCRDAIKANALIPSCRPPLTTLQHFSKDHSYYLSLLDMDGSPLIPGSGSGNDQPRTKSYNGHQSSRGNHSQRGYHGQRGHRTGPPRGGNRGFSRFRQSQYHQENINPRGGYENSHHQGGYQNAPNMVHGMPYGGDHPPFYPPPASNNFAPPPFIINGQPVYSNHHPSGLPHHQPGTFVPGVSNGPFIVSGQPPYSPVIPALWGEPYQQNNGYYGPQFNMPNHPQAYFSQTSQTCYNEPYLQSVTHFTVPYSNKKATSPSMTVVTVKEVPKTSSSPEIVKENDKSDKKSEPDESSGPDVEANTEIDLFNLEDPKNGPRLIRVHDSDTEDTDYEEEPSEPEPRIELKSEPEKPTRLTPALAPVAEEVEEDSMTPEPISESDSNPVSDSDKSADLKVPNSTQSIRDEPHGLSDSICEPTPQPCSHRPLDVKYQPGTGKTIEEYVRLGAEGRHNEYTEETLLDIIRELEQEQKDRKAQKDEDTKVFESGSSSQGGSVARSLSSKSA</sequence>
<feature type="compositionally biased region" description="Polar residues" evidence="1">
    <location>
        <begin position="213"/>
        <end position="234"/>
    </location>
</feature>
<name>A0A9W9JL52_9EURO</name>